<protein>
    <submittedName>
        <fullName evidence="1">Uncharacterized protein</fullName>
    </submittedName>
</protein>
<reference evidence="1" key="1">
    <citation type="journal article" date="2021" name="New Phytol.">
        <title>Evolutionary innovations through gain and loss of genes in the ectomycorrhizal Boletales.</title>
        <authorList>
            <person name="Wu G."/>
            <person name="Miyauchi S."/>
            <person name="Morin E."/>
            <person name="Kuo A."/>
            <person name="Drula E."/>
            <person name="Varga T."/>
            <person name="Kohler A."/>
            <person name="Feng B."/>
            <person name="Cao Y."/>
            <person name="Lipzen A."/>
            <person name="Daum C."/>
            <person name="Hundley H."/>
            <person name="Pangilinan J."/>
            <person name="Johnson J."/>
            <person name="Barry K."/>
            <person name="LaButti K."/>
            <person name="Ng V."/>
            <person name="Ahrendt S."/>
            <person name="Min B."/>
            <person name="Choi I.G."/>
            <person name="Park H."/>
            <person name="Plett J.M."/>
            <person name="Magnuson J."/>
            <person name="Spatafora J.W."/>
            <person name="Nagy L.G."/>
            <person name="Henrissat B."/>
            <person name="Grigoriev I.V."/>
            <person name="Yang Z.L."/>
            <person name="Xu J."/>
            <person name="Martin F.M."/>
        </authorList>
    </citation>
    <scope>NUCLEOTIDE SEQUENCE</scope>
    <source>
        <strain evidence="1">KUC20120723A-06</strain>
    </source>
</reference>
<comment type="caution">
    <text evidence="1">The sequence shown here is derived from an EMBL/GenBank/DDBJ whole genome shotgun (WGS) entry which is preliminary data.</text>
</comment>
<dbReference type="Proteomes" id="UP000790709">
    <property type="component" value="Unassembled WGS sequence"/>
</dbReference>
<accession>A0ACB8BS68</accession>
<gene>
    <name evidence="1" type="ORF">BV22DRAFT_219818</name>
</gene>
<sequence>MGDRVPQIGPSIPSPHPWQATASPVVPPPTSVPLSLLPADNPVPRPHSAPHPQSTQPSQRDATVAELRNRKLLLQKAIAQIDASVVQLMAARSGIPSAIWLPKMQEVYTEVKSRKDLLSKVNQAIAQASGQPLAHADGASSVPGSDNATEPAMYPEARAGPVPPAQNTVLPGSECNVPQVRRASSQPELSPTPEQPRKMYTVSDLMERRTVLQESIISWTNAATQLDAARTATPDPSWDAKYQQTQFEIKRREELMVKLNHAIAQMSAQPRPEDRLVAQVPPPLDKPRFDMAYSNYCRGKSIEMNTKIIMPDARIPVIDLYQLHVAVMKEGSFAKV</sequence>
<evidence type="ECO:0000313" key="1">
    <source>
        <dbReference type="EMBL" id="KAH7928272.1"/>
    </source>
</evidence>
<dbReference type="EMBL" id="MU266355">
    <property type="protein sequence ID" value="KAH7928272.1"/>
    <property type="molecule type" value="Genomic_DNA"/>
</dbReference>
<organism evidence="1 2">
    <name type="scientific">Leucogyrophana mollusca</name>
    <dbReference type="NCBI Taxonomy" id="85980"/>
    <lineage>
        <taxon>Eukaryota</taxon>
        <taxon>Fungi</taxon>
        <taxon>Dikarya</taxon>
        <taxon>Basidiomycota</taxon>
        <taxon>Agaricomycotina</taxon>
        <taxon>Agaricomycetes</taxon>
        <taxon>Agaricomycetidae</taxon>
        <taxon>Boletales</taxon>
        <taxon>Boletales incertae sedis</taxon>
        <taxon>Leucogyrophana</taxon>
    </lineage>
</organism>
<name>A0ACB8BS68_9AGAM</name>
<proteinExistence type="predicted"/>
<keyword evidence="2" id="KW-1185">Reference proteome</keyword>
<evidence type="ECO:0000313" key="2">
    <source>
        <dbReference type="Proteomes" id="UP000790709"/>
    </source>
</evidence>